<reference evidence="3" key="1">
    <citation type="journal article" date="2021" name="PeerJ">
        <title>Extensive microbial diversity within the chicken gut microbiome revealed by metagenomics and culture.</title>
        <authorList>
            <person name="Gilroy R."/>
            <person name="Ravi A."/>
            <person name="Getino M."/>
            <person name="Pursley I."/>
            <person name="Horton D.L."/>
            <person name="Alikhan N.F."/>
            <person name="Baker D."/>
            <person name="Gharbi K."/>
            <person name="Hall N."/>
            <person name="Watson M."/>
            <person name="Adriaenssens E.M."/>
            <person name="Foster-Nyarko E."/>
            <person name="Jarju S."/>
            <person name="Secka A."/>
            <person name="Antonio M."/>
            <person name="Oren A."/>
            <person name="Chaudhuri R.R."/>
            <person name="La Ragione R."/>
            <person name="Hildebrand F."/>
            <person name="Pallen M.J."/>
        </authorList>
    </citation>
    <scope>NUCLEOTIDE SEQUENCE</scope>
    <source>
        <strain evidence="3">USAMLcec2-132</strain>
    </source>
</reference>
<comment type="caution">
    <text evidence="3">The sequence shown here is derived from an EMBL/GenBank/DDBJ whole genome shotgun (WGS) entry which is preliminary data.</text>
</comment>
<dbReference type="InterPro" id="IPR036465">
    <property type="entry name" value="vWFA_dom_sf"/>
</dbReference>
<dbReference type="PANTHER" id="PTHR41248:SF1">
    <property type="entry name" value="NORD PROTEIN"/>
    <property type="match status" value="1"/>
</dbReference>
<dbReference type="PROSITE" id="PS50234">
    <property type="entry name" value="VWFA"/>
    <property type="match status" value="1"/>
</dbReference>
<dbReference type="PANTHER" id="PTHR41248">
    <property type="entry name" value="NORD PROTEIN"/>
    <property type="match status" value="1"/>
</dbReference>
<dbReference type="SMART" id="SM00327">
    <property type="entry name" value="VWA"/>
    <property type="match status" value="1"/>
</dbReference>
<dbReference type="Pfam" id="PF00092">
    <property type="entry name" value="VWA"/>
    <property type="match status" value="1"/>
</dbReference>
<evidence type="ECO:0000256" key="1">
    <source>
        <dbReference type="SAM" id="MobiDB-lite"/>
    </source>
</evidence>
<dbReference type="CDD" id="cd01454">
    <property type="entry name" value="vWA_norD_type"/>
    <property type="match status" value="1"/>
</dbReference>
<organism evidence="3 4">
    <name type="scientific">Candidatus Eisenbergiella merdavium</name>
    <dbReference type="NCBI Taxonomy" id="2838551"/>
    <lineage>
        <taxon>Bacteria</taxon>
        <taxon>Bacillati</taxon>
        <taxon>Bacillota</taxon>
        <taxon>Clostridia</taxon>
        <taxon>Lachnospirales</taxon>
        <taxon>Lachnospiraceae</taxon>
        <taxon>Eisenbergiella</taxon>
    </lineage>
</organism>
<feature type="region of interest" description="Disordered" evidence="1">
    <location>
        <begin position="293"/>
        <end position="312"/>
    </location>
</feature>
<accession>A0A9D2ND31</accession>
<evidence type="ECO:0000313" key="3">
    <source>
        <dbReference type="EMBL" id="HJC23231.1"/>
    </source>
</evidence>
<dbReference type="InterPro" id="IPR002035">
    <property type="entry name" value="VWF_A"/>
</dbReference>
<protein>
    <submittedName>
        <fullName evidence="3">Nitric oxide reductase activation protein NorD</fullName>
    </submittedName>
</protein>
<evidence type="ECO:0000313" key="4">
    <source>
        <dbReference type="Proteomes" id="UP000823891"/>
    </source>
</evidence>
<gene>
    <name evidence="3" type="ORF">H9761_05945</name>
</gene>
<feature type="domain" description="VWFA" evidence="2">
    <location>
        <begin position="509"/>
        <end position="687"/>
    </location>
</feature>
<sequence length="693" mass="78150">MRTSHTAIRRMIHNEKNKLTDEQIFASARFAAYLTDIAEGITKRYRRSSRVVTFWDTSERAPIGKTNNRIISLNCGNRLSMSFPTRSLKADSLLGIIGHECGHILFSDFSMLNTFQQAIRDGRFYPHEPTELSELQQNSLDEILSAFAPKDEAVCYAVSSVSHSLVNIMEDVFIESKMCSAFPGAVKTGILLNNFRFAEEMTPVQQEIDQQHHGVFVIINLLIQYAKTGDILNLNDYKGPYLDALYQCIPYLDDAAYDDDARIRYDAANHMLLILWPFMKSYIDQIRKDRKNHTSHAEEAKENQLASGLPLPNLTGKPIPASGKIPCHSLAGEDDCSRIKQVLDYEDGRMPLQKTDNISEDGSGGISHTNDYSGAGYVSQAAEDMDSLMTRLAEEIVYTRYEKELTEELQKEAEKIRYGNAHKGIHVNVNRMSYVDSSYMTAYQQVSPQLLLISKRLQGQVSQLLKDYKYGGRLDNLPFGKRINVRNTIHNDGRIFYKMKLPNDQTDMAVAILNDESGSMSSANRITYARCASIILLDFCRKLDIPVAIYGHSTSGEDVELYAYAEYNTIDGKDAFRLMDMSARNSNRDGAALRYVAERLLTRPEAIKLLILISDGQPAAYGYHGTEAEADLRGIKKEYSNKGIRMFAAAIGDDKPNIQRIYGDGFLDITDLEKLPLNLGKLMIQHIKDKMTT</sequence>
<dbReference type="Proteomes" id="UP000823891">
    <property type="component" value="Unassembled WGS sequence"/>
</dbReference>
<proteinExistence type="predicted"/>
<dbReference type="SUPFAM" id="SSF53300">
    <property type="entry name" value="vWA-like"/>
    <property type="match status" value="1"/>
</dbReference>
<evidence type="ECO:0000259" key="2">
    <source>
        <dbReference type="PROSITE" id="PS50234"/>
    </source>
</evidence>
<name>A0A9D2ND31_9FIRM</name>
<reference evidence="3" key="2">
    <citation type="submission" date="2021-04" db="EMBL/GenBank/DDBJ databases">
        <authorList>
            <person name="Gilroy R."/>
        </authorList>
    </citation>
    <scope>NUCLEOTIDE SEQUENCE</scope>
    <source>
        <strain evidence="3">USAMLcec2-132</strain>
    </source>
</reference>
<dbReference type="Gene3D" id="3.40.50.410">
    <property type="entry name" value="von Willebrand factor, type A domain"/>
    <property type="match status" value="1"/>
</dbReference>
<dbReference type="EMBL" id="DWWS01000021">
    <property type="protein sequence ID" value="HJC23231.1"/>
    <property type="molecule type" value="Genomic_DNA"/>
</dbReference>
<dbReference type="AlphaFoldDB" id="A0A9D2ND31"/>
<dbReference type="InterPro" id="IPR051928">
    <property type="entry name" value="NorD/CobT"/>
</dbReference>